<dbReference type="InterPro" id="IPR042530">
    <property type="entry name" value="EME1/EME2_C"/>
</dbReference>
<dbReference type="GO" id="GO:0046872">
    <property type="term" value="F:metal ion binding"/>
    <property type="evidence" value="ECO:0007669"/>
    <property type="project" value="UniProtKB-KW"/>
</dbReference>
<feature type="compositionally biased region" description="Basic and acidic residues" evidence="13">
    <location>
        <begin position="138"/>
        <end position="157"/>
    </location>
</feature>
<keyword evidence="8" id="KW-0460">Magnesium</keyword>
<dbReference type="GO" id="GO:0000712">
    <property type="term" value="P:resolution of meiotic recombination intermediates"/>
    <property type="evidence" value="ECO:0007669"/>
    <property type="project" value="TreeGrafter"/>
</dbReference>
<comment type="cofactor">
    <cofactor evidence="1">
        <name>Mg(2+)</name>
        <dbReference type="ChEBI" id="CHEBI:18420"/>
    </cofactor>
</comment>
<keyword evidence="11" id="KW-0539">Nucleus</keyword>
<evidence type="ECO:0000313" key="14">
    <source>
        <dbReference type="EMBL" id="KAJ7347735.1"/>
    </source>
</evidence>
<keyword evidence="15" id="KW-1185">Reference proteome</keyword>
<evidence type="ECO:0000256" key="9">
    <source>
        <dbReference type="ARBA" id="ARBA00023172"/>
    </source>
</evidence>
<protein>
    <recommendedName>
        <fullName evidence="16">ERCC4 domain-containing protein</fullName>
    </recommendedName>
</protein>
<dbReference type="AlphaFoldDB" id="A0AAD7A1L7"/>
<dbReference type="GO" id="GO:0048476">
    <property type="term" value="C:Holliday junction resolvase complex"/>
    <property type="evidence" value="ECO:0007669"/>
    <property type="project" value="InterPro"/>
</dbReference>
<keyword evidence="12" id="KW-0469">Meiosis</keyword>
<keyword evidence="6" id="KW-0227">DNA damage</keyword>
<keyword evidence="3" id="KW-0540">Nuclease</keyword>
<dbReference type="GO" id="GO:0008821">
    <property type="term" value="F:crossover junction DNA endonuclease activity"/>
    <property type="evidence" value="ECO:0007669"/>
    <property type="project" value="TreeGrafter"/>
</dbReference>
<comment type="caution">
    <text evidence="14">The sequence shown here is derived from an EMBL/GenBank/DDBJ whole genome shotgun (WGS) entry which is preliminary data.</text>
</comment>
<evidence type="ECO:0000256" key="13">
    <source>
        <dbReference type="SAM" id="MobiDB-lite"/>
    </source>
</evidence>
<evidence type="ECO:0000256" key="3">
    <source>
        <dbReference type="ARBA" id="ARBA00022722"/>
    </source>
</evidence>
<evidence type="ECO:0000256" key="2">
    <source>
        <dbReference type="ARBA" id="ARBA00004123"/>
    </source>
</evidence>
<name>A0AAD7A1L7_9AGAR</name>
<comment type="subcellular location">
    <subcellularLocation>
        <location evidence="2">Nucleus</location>
    </subcellularLocation>
</comment>
<keyword evidence="7" id="KW-0378">Hydrolase</keyword>
<dbReference type="GO" id="GO:0031573">
    <property type="term" value="P:mitotic intra-S DNA damage checkpoint signaling"/>
    <property type="evidence" value="ECO:0007669"/>
    <property type="project" value="TreeGrafter"/>
</dbReference>
<evidence type="ECO:0000256" key="12">
    <source>
        <dbReference type="ARBA" id="ARBA00023254"/>
    </source>
</evidence>
<dbReference type="EMBL" id="JARIHO010000018">
    <property type="protein sequence ID" value="KAJ7347735.1"/>
    <property type="molecule type" value="Genomic_DNA"/>
</dbReference>
<accession>A0AAD7A1L7</accession>
<dbReference type="GO" id="GO:0003677">
    <property type="term" value="F:DNA binding"/>
    <property type="evidence" value="ECO:0007669"/>
    <property type="project" value="InterPro"/>
</dbReference>
<evidence type="ECO:0000256" key="6">
    <source>
        <dbReference type="ARBA" id="ARBA00022763"/>
    </source>
</evidence>
<keyword evidence="4" id="KW-0479">Metal-binding</keyword>
<evidence type="ECO:0000256" key="5">
    <source>
        <dbReference type="ARBA" id="ARBA00022759"/>
    </source>
</evidence>
<dbReference type="PANTHER" id="PTHR21077:SF5">
    <property type="entry name" value="CROSSOVER JUNCTION ENDONUCLEASE MMS4"/>
    <property type="match status" value="1"/>
</dbReference>
<keyword evidence="5" id="KW-0255">Endonuclease</keyword>
<evidence type="ECO:0000313" key="15">
    <source>
        <dbReference type="Proteomes" id="UP001218218"/>
    </source>
</evidence>
<evidence type="ECO:0000256" key="11">
    <source>
        <dbReference type="ARBA" id="ARBA00023242"/>
    </source>
</evidence>
<proteinExistence type="predicted"/>
<keyword evidence="10" id="KW-0234">DNA repair</keyword>
<dbReference type="PANTHER" id="PTHR21077">
    <property type="entry name" value="EME1 PROTEIN"/>
    <property type="match status" value="1"/>
</dbReference>
<evidence type="ECO:0008006" key="16">
    <source>
        <dbReference type="Google" id="ProtNLM"/>
    </source>
</evidence>
<dbReference type="Gene3D" id="1.10.150.670">
    <property type="entry name" value="Crossover junction endonuclease EME1, DNA-binding domain"/>
    <property type="match status" value="1"/>
</dbReference>
<gene>
    <name evidence="14" type="ORF">DFH08DRAFT_1000945</name>
</gene>
<evidence type="ECO:0000256" key="10">
    <source>
        <dbReference type="ARBA" id="ARBA00023204"/>
    </source>
</evidence>
<organism evidence="14 15">
    <name type="scientific">Mycena albidolilacea</name>
    <dbReference type="NCBI Taxonomy" id="1033008"/>
    <lineage>
        <taxon>Eukaryota</taxon>
        <taxon>Fungi</taxon>
        <taxon>Dikarya</taxon>
        <taxon>Basidiomycota</taxon>
        <taxon>Agaricomycotina</taxon>
        <taxon>Agaricomycetes</taxon>
        <taxon>Agaricomycetidae</taxon>
        <taxon>Agaricales</taxon>
        <taxon>Marasmiineae</taxon>
        <taxon>Mycenaceae</taxon>
        <taxon>Mycena</taxon>
    </lineage>
</organism>
<keyword evidence="9" id="KW-0233">DNA recombination</keyword>
<evidence type="ECO:0000256" key="8">
    <source>
        <dbReference type="ARBA" id="ARBA00022842"/>
    </source>
</evidence>
<dbReference type="GO" id="GO:0031297">
    <property type="term" value="P:replication fork processing"/>
    <property type="evidence" value="ECO:0007669"/>
    <property type="project" value="TreeGrafter"/>
</dbReference>
<dbReference type="InterPro" id="IPR033310">
    <property type="entry name" value="Mms4/EME1/EME2"/>
</dbReference>
<reference evidence="14" key="1">
    <citation type="submission" date="2023-03" db="EMBL/GenBank/DDBJ databases">
        <title>Massive genome expansion in bonnet fungi (Mycena s.s.) driven by repeated elements and novel gene families across ecological guilds.</title>
        <authorList>
            <consortium name="Lawrence Berkeley National Laboratory"/>
            <person name="Harder C.B."/>
            <person name="Miyauchi S."/>
            <person name="Viragh M."/>
            <person name="Kuo A."/>
            <person name="Thoen E."/>
            <person name="Andreopoulos B."/>
            <person name="Lu D."/>
            <person name="Skrede I."/>
            <person name="Drula E."/>
            <person name="Henrissat B."/>
            <person name="Morin E."/>
            <person name="Kohler A."/>
            <person name="Barry K."/>
            <person name="LaButti K."/>
            <person name="Morin E."/>
            <person name="Salamov A."/>
            <person name="Lipzen A."/>
            <person name="Mereny Z."/>
            <person name="Hegedus B."/>
            <person name="Baldrian P."/>
            <person name="Stursova M."/>
            <person name="Weitz H."/>
            <person name="Taylor A."/>
            <person name="Grigoriev I.V."/>
            <person name="Nagy L.G."/>
            <person name="Martin F."/>
            <person name="Kauserud H."/>
        </authorList>
    </citation>
    <scope>NUCLEOTIDE SEQUENCE</scope>
    <source>
        <strain evidence="14">CBHHK002</strain>
    </source>
</reference>
<evidence type="ECO:0000256" key="7">
    <source>
        <dbReference type="ARBA" id="ARBA00022801"/>
    </source>
</evidence>
<evidence type="ECO:0000256" key="4">
    <source>
        <dbReference type="ARBA" id="ARBA00022723"/>
    </source>
</evidence>
<evidence type="ECO:0000256" key="1">
    <source>
        <dbReference type="ARBA" id="ARBA00001946"/>
    </source>
</evidence>
<feature type="region of interest" description="Disordered" evidence="13">
    <location>
        <begin position="1"/>
        <end position="157"/>
    </location>
</feature>
<sequence length="483" mass="52747">MPFPSDVIELSSDSDDEPRPSLPPSSQQSFTPGQVVYISDSDDDLPAPGHPAFSQPLSLKAAGKRKRHSSSRSSSPSVAPEAYRAESSDEDEESPRKVARKASGAERFGSNTGKGKAPRKPRKTEEEKAAAKAQKQQDAADKKAQKAAEKADKAAQTAREKAAKKEYLAANKLVIDKKTTLAKMEIVFPPALRHSALLPAFLTHIAQYNMAVSVAPENIVRGYDVFYWNRTMAAEYDPVAREWQPLPGAPRVDELPTYLVYMGADQLARCIKDEDGVKNVVRAVRAAGGGPKTQVFLMVEGLKLYFKRKTGIRYTKSEIQRALAALQIAENTHILYVDTVEDAVACLYDLSADLGIKPHKLIQRSHLPFCSDIQQPTGTTLADTWVKMLGQVHRMTEHGARGIAAPRAFPTANALFEAYRTAPDARARDGLVMHCKISHRADGAAKERPVGAALAQVVGTVMYGTDPLQLAYKAAKSGEREEE</sequence>
<dbReference type="Proteomes" id="UP001218218">
    <property type="component" value="Unassembled WGS sequence"/>
</dbReference>
<dbReference type="GO" id="GO:0005634">
    <property type="term" value="C:nucleus"/>
    <property type="evidence" value="ECO:0007669"/>
    <property type="project" value="UniProtKB-SubCell"/>
</dbReference>
<dbReference type="GO" id="GO:0006302">
    <property type="term" value="P:double-strand break repair"/>
    <property type="evidence" value="ECO:0007669"/>
    <property type="project" value="TreeGrafter"/>
</dbReference>